<organism evidence="1">
    <name type="scientific">marine sediment metagenome</name>
    <dbReference type="NCBI Taxonomy" id="412755"/>
    <lineage>
        <taxon>unclassified sequences</taxon>
        <taxon>metagenomes</taxon>
        <taxon>ecological metagenomes</taxon>
    </lineage>
</organism>
<dbReference type="EMBL" id="LAZR01053860">
    <property type="protein sequence ID" value="KKK79811.1"/>
    <property type="molecule type" value="Genomic_DNA"/>
</dbReference>
<gene>
    <name evidence="1" type="ORF">LCGC14_2829800</name>
</gene>
<comment type="caution">
    <text evidence="1">The sequence shown here is derived from an EMBL/GenBank/DDBJ whole genome shotgun (WGS) entry which is preliminary data.</text>
</comment>
<accession>A0A0F9B5G0</accession>
<proteinExistence type="predicted"/>
<feature type="non-terminal residue" evidence="1">
    <location>
        <position position="77"/>
    </location>
</feature>
<sequence>MNPLTPENFEEHKKRMLKIIGNLKIEDLDPNFELSYEQGVKTGNHAFECDSCNILHYLMSFTINKHRLVEKDDNLAF</sequence>
<name>A0A0F9B5G0_9ZZZZ</name>
<dbReference type="AlphaFoldDB" id="A0A0F9B5G0"/>
<evidence type="ECO:0000313" key="1">
    <source>
        <dbReference type="EMBL" id="KKK79811.1"/>
    </source>
</evidence>
<protein>
    <submittedName>
        <fullName evidence="1">Uncharacterized protein</fullName>
    </submittedName>
</protein>
<reference evidence="1" key="1">
    <citation type="journal article" date="2015" name="Nature">
        <title>Complex archaea that bridge the gap between prokaryotes and eukaryotes.</title>
        <authorList>
            <person name="Spang A."/>
            <person name="Saw J.H."/>
            <person name="Jorgensen S.L."/>
            <person name="Zaremba-Niedzwiedzka K."/>
            <person name="Martijn J."/>
            <person name="Lind A.E."/>
            <person name="van Eijk R."/>
            <person name="Schleper C."/>
            <person name="Guy L."/>
            <person name="Ettema T.J."/>
        </authorList>
    </citation>
    <scope>NUCLEOTIDE SEQUENCE</scope>
</reference>